<dbReference type="Gene3D" id="2.60.40.10">
    <property type="entry name" value="Immunoglobulins"/>
    <property type="match status" value="2"/>
</dbReference>
<evidence type="ECO:0000256" key="1">
    <source>
        <dbReference type="SAM" id="SignalP"/>
    </source>
</evidence>
<evidence type="ECO:0000313" key="3">
    <source>
        <dbReference type="Proteomes" id="UP000694843"/>
    </source>
</evidence>
<dbReference type="GeneID" id="108669404"/>
<keyword evidence="3" id="KW-1185">Reference proteome</keyword>
<dbReference type="OMA" id="YYNIERH"/>
<feature type="chain" id="PRO_5044664370" evidence="1">
    <location>
        <begin position="19"/>
        <end position="294"/>
    </location>
</feature>
<protein>
    <submittedName>
        <fullName evidence="4 5">Uncharacterized protein LOC108669404 isoform X1</fullName>
    </submittedName>
</protein>
<dbReference type="Proteomes" id="UP000694843">
    <property type="component" value="Unplaced"/>
</dbReference>
<dbReference type="InterPro" id="IPR007110">
    <property type="entry name" value="Ig-like_dom"/>
</dbReference>
<dbReference type="PROSITE" id="PS50835">
    <property type="entry name" value="IG_LIKE"/>
    <property type="match status" value="1"/>
</dbReference>
<evidence type="ECO:0000313" key="5">
    <source>
        <dbReference type="RefSeq" id="XP_018012214.1"/>
    </source>
</evidence>
<dbReference type="SMART" id="SM00409">
    <property type="entry name" value="IG"/>
    <property type="match status" value="1"/>
</dbReference>
<dbReference type="PANTHER" id="PTHR21261">
    <property type="entry name" value="BEAT PROTEIN"/>
    <property type="match status" value="1"/>
</dbReference>
<dbReference type="KEGG" id="hazt:108669404"/>
<dbReference type="InterPro" id="IPR003599">
    <property type="entry name" value="Ig_sub"/>
</dbReference>
<gene>
    <name evidence="4 5" type="primary">LOC108669404</name>
</gene>
<accession>A0A8B7NF24</accession>
<feature type="signal peptide" evidence="1">
    <location>
        <begin position="1"/>
        <end position="18"/>
    </location>
</feature>
<dbReference type="RefSeq" id="XP_018012213.1">
    <property type="nucleotide sequence ID" value="XM_018156724.1"/>
</dbReference>
<reference evidence="4 5" key="1">
    <citation type="submission" date="2025-04" db="UniProtKB">
        <authorList>
            <consortium name="RefSeq"/>
        </authorList>
    </citation>
    <scope>IDENTIFICATION</scope>
    <source>
        <tissue evidence="4 5">Whole organism</tissue>
    </source>
</reference>
<evidence type="ECO:0000259" key="2">
    <source>
        <dbReference type="PROSITE" id="PS50835"/>
    </source>
</evidence>
<name>A0A8B7NF24_HYAAZ</name>
<dbReference type="InterPro" id="IPR013783">
    <property type="entry name" value="Ig-like_fold"/>
</dbReference>
<dbReference type="AlphaFoldDB" id="A0A8B7NF24"/>
<evidence type="ECO:0000313" key="4">
    <source>
        <dbReference type="RefSeq" id="XP_018012213.1"/>
    </source>
</evidence>
<dbReference type="SUPFAM" id="SSF48726">
    <property type="entry name" value="Immunoglobulin"/>
    <property type="match status" value="1"/>
</dbReference>
<dbReference type="RefSeq" id="XP_018012214.1">
    <property type="nucleotide sequence ID" value="XM_018156725.2"/>
</dbReference>
<proteinExistence type="predicted"/>
<dbReference type="InterPro" id="IPR036179">
    <property type="entry name" value="Ig-like_dom_sf"/>
</dbReference>
<dbReference type="OrthoDB" id="6478865at2759"/>
<feature type="domain" description="Ig-like" evidence="2">
    <location>
        <begin position="17"/>
        <end position="134"/>
    </location>
</feature>
<organism evidence="3 5">
    <name type="scientific">Hyalella azteca</name>
    <name type="common">Amphipod</name>
    <dbReference type="NCBI Taxonomy" id="294128"/>
    <lineage>
        <taxon>Eukaryota</taxon>
        <taxon>Metazoa</taxon>
        <taxon>Ecdysozoa</taxon>
        <taxon>Arthropoda</taxon>
        <taxon>Crustacea</taxon>
        <taxon>Multicrustacea</taxon>
        <taxon>Malacostraca</taxon>
        <taxon>Eumalacostraca</taxon>
        <taxon>Peracarida</taxon>
        <taxon>Amphipoda</taxon>
        <taxon>Senticaudata</taxon>
        <taxon>Talitrida</taxon>
        <taxon>Talitroidea</taxon>
        <taxon>Hyalellidae</taxon>
        <taxon>Hyalella</taxon>
    </lineage>
</organism>
<keyword evidence="1" id="KW-0732">Signal</keyword>
<sequence length="294" mass="32197">MITCLLVFMAFATSGVTAIMMEATGQVVAVENGTVSAVVLDCPYSLGPDDLNGLVLKWFFNHSDQPIYTWILDGDIDEPQVSGLPPGTVDTSYKHHEDPRHRHRALRLLAPTPASSGDYTCVVSSHYDEKTHVVPLMVYVLPLKLEFSVEETTSGNITVSCSAEPAYPEPRLQLYVQVDDVREPLKTIADRETVYEDGVYNTSLRVELPLQHLELYGDASLICELHFPHTNVSMQESIDLRPAEVEEEVSQADSPALRAVVHLGSTPSAASRQGVVGMSVLGTWIICTLGSLLC</sequence>